<dbReference type="EMBL" id="BAAAFD010000030">
    <property type="protein sequence ID" value="GAA0860406.1"/>
    <property type="molecule type" value="Genomic_DNA"/>
</dbReference>
<dbReference type="PIRSF" id="PIRSF039032">
    <property type="entry name" value="HigB-2"/>
    <property type="match status" value="1"/>
</dbReference>
<evidence type="ECO:0000313" key="2">
    <source>
        <dbReference type="Proteomes" id="UP001500359"/>
    </source>
</evidence>
<dbReference type="Proteomes" id="UP001500359">
    <property type="component" value="Unassembled WGS sequence"/>
</dbReference>
<comment type="caution">
    <text evidence="1">The sequence shown here is derived from an EMBL/GenBank/DDBJ whole genome shotgun (WGS) entry which is preliminary data.</text>
</comment>
<evidence type="ECO:0000313" key="1">
    <source>
        <dbReference type="EMBL" id="GAA0860406.1"/>
    </source>
</evidence>
<name>A0ABN1LU64_9ALTE</name>
<protein>
    <submittedName>
        <fullName evidence="1">Type II toxin-antitoxin system RelE/ParE family toxin</fullName>
    </submittedName>
</protein>
<accession>A0ABN1LU64</accession>
<dbReference type="Pfam" id="PF06296">
    <property type="entry name" value="RelE"/>
    <property type="match status" value="1"/>
</dbReference>
<organism evidence="1 2">
    <name type="scientific">Aliiglaciecola litoralis</name>
    <dbReference type="NCBI Taxonomy" id="582857"/>
    <lineage>
        <taxon>Bacteria</taxon>
        <taxon>Pseudomonadati</taxon>
        <taxon>Pseudomonadota</taxon>
        <taxon>Gammaproteobacteria</taxon>
        <taxon>Alteromonadales</taxon>
        <taxon>Alteromonadaceae</taxon>
        <taxon>Aliiglaciecola</taxon>
    </lineage>
</organism>
<dbReference type="InterPro" id="IPR009387">
    <property type="entry name" value="HigB-2"/>
</dbReference>
<proteinExistence type="predicted"/>
<reference evidence="1 2" key="1">
    <citation type="journal article" date="2019" name="Int. J. Syst. Evol. Microbiol.">
        <title>The Global Catalogue of Microorganisms (GCM) 10K type strain sequencing project: providing services to taxonomists for standard genome sequencing and annotation.</title>
        <authorList>
            <consortium name="The Broad Institute Genomics Platform"/>
            <consortium name="The Broad Institute Genome Sequencing Center for Infectious Disease"/>
            <person name="Wu L."/>
            <person name="Ma J."/>
        </authorList>
    </citation>
    <scope>NUCLEOTIDE SEQUENCE [LARGE SCALE GENOMIC DNA]</scope>
    <source>
        <strain evidence="1 2">JCM 15896</strain>
    </source>
</reference>
<keyword evidence="2" id="KW-1185">Reference proteome</keyword>
<sequence length="109" mass="12415">MPYDSVMIFIETSIFTKVLPNYLSDDDYRGLQSYLLQKPDAGDIVRGSGGVRKVRWAPSGKGKSGGVRAIYYWKKSEHEIWMLTMYSKSERSTIASHILKQIAEAIDHE</sequence>
<gene>
    <name evidence="1" type="ORF">GCM10009114_37240</name>
</gene>